<organism evidence="1 2">
    <name type="scientific">Klebsiella phage vB_KpnP_cmc355D</name>
    <dbReference type="NCBI Taxonomy" id="3110534"/>
    <lineage>
        <taxon>Viruses</taxon>
        <taxon>Duplodnaviria</taxon>
        <taxon>Heunggongvirae</taxon>
        <taxon>Uroviricota</taxon>
        <taxon>Caudoviricetes</taxon>
        <taxon>Autographivirales</taxon>
        <taxon>Autotranscriptaviridae</taxon>
        <taxon>Studiervirinae</taxon>
        <taxon>Benllochvirus</taxon>
        <taxon>Benllochvirus cmc355D</taxon>
    </lineage>
</organism>
<proteinExistence type="predicted"/>
<reference evidence="1 2" key="1">
    <citation type="submission" date="2023-12" db="EMBL/GenBank/DDBJ databases">
        <authorList>
            <person name="Geng H."/>
            <person name="Luan G."/>
        </authorList>
    </citation>
    <scope>NUCLEOTIDE SEQUENCE [LARGE SCALE GENOMIC DNA]</scope>
</reference>
<accession>A0ABZ0ZXS3</accession>
<evidence type="ECO:0000313" key="2">
    <source>
        <dbReference type="Proteomes" id="UP001327463"/>
    </source>
</evidence>
<evidence type="ECO:0000313" key="1">
    <source>
        <dbReference type="EMBL" id="WQZ00648.1"/>
    </source>
</evidence>
<dbReference type="EMBL" id="OR915848">
    <property type="protein sequence ID" value="WQZ00648.1"/>
    <property type="molecule type" value="Genomic_DNA"/>
</dbReference>
<sequence>MHKKSQVTYGISVGIMQMYRILMVLDNVGHDATMRKLKAWYKSQRIIAGVDTND</sequence>
<protein>
    <submittedName>
        <fullName evidence="1">Uncharacterized protein</fullName>
    </submittedName>
</protein>
<keyword evidence="2" id="KW-1185">Reference proteome</keyword>
<name>A0ABZ0ZXS3_9CAUD</name>
<dbReference type="Proteomes" id="UP001327463">
    <property type="component" value="Segment"/>
</dbReference>